<comment type="caution">
    <text evidence="1">The sequence shown here is derived from an EMBL/GenBank/DDBJ whole genome shotgun (WGS) entry which is preliminary data.</text>
</comment>
<gene>
    <name evidence="1" type="ORF">BDY19DRAFT_65568</name>
</gene>
<name>A0ACB8UMX2_9APHY</name>
<sequence length="329" mass="36519">MTAQAISRYDLATLRSVYFTLHIAGGHIGLPILVLTFFLSKRVHRPATVINFCITWIIYSVSYTLLFYGGYHDSLDPPFELCLAQAAMVHGSPPMAVVAGFGIVVQAYTAYQLPWQNWYPKWVSRLPSWLITIAIVLPPYLAFVAFAAASAVLGIRHPEDVTPGEHLRTHCTYRRSLGSFEKFAVPGFCAGVLAMIVVLETLAILKYCRGWRTIKQVCPLISRRPPLSPLFRVALFSVYSVAVLGACISYLFQNVNPAVYMIQAALPLVATIIFATQTDIMSAWTFWKRQQVSEAIQDPAYIPGGGWSRPESQEISPQLTGHFSLASDV</sequence>
<dbReference type="EMBL" id="MU274900">
    <property type="protein sequence ID" value="KAI0095094.1"/>
    <property type="molecule type" value="Genomic_DNA"/>
</dbReference>
<reference evidence="1" key="1">
    <citation type="journal article" date="2021" name="Environ. Microbiol.">
        <title>Gene family expansions and transcriptome signatures uncover fungal adaptations to wood decay.</title>
        <authorList>
            <person name="Hage H."/>
            <person name="Miyauchi S."/>
            <person name="Viragh M."/>
            <person name="Drula E."/>
            <person name="Min B."/>
            <person name="Chaduli D."/>
            <person name="Navarro D."/>
            <person name="Favel A."/>
            <person name="Norest M."/>
            <person name="Lesage-Meessen L."/>
            <person name="Balint B."/>
            <person name="Merenyi Z."/>
            <person name="de Eugenio L."/>
            <person name="Morin E."/>
            <person name="Martinez A.T."/>
            <person name="Baldrian P."/>
            <person name="Stursova M."/>
            <person name="Martinez M.J."/>
            <person name="Novotny C."/>
            <person name="Magnuson J.K."/>
            <person name="Spatafora J.W."/>
            <person name="Maurice S."/>
            <person name="Pangilinan J."/>
            <person name="Andreopoulos W."/>
            <person name="LaButti K."/>
            <person name="Hundley H."/>
            <person name="Na H."/>
            <person name="Kuo A."/>
            <person name="Barry K."/>
            <person name="Lipzen A."/>
            <person name="Henrissat B."/>
            <person name="Riley R."/>
            <person name="Ahrendt S."/>
            <person name="Nagy L.G."/>
            <person name="Grigoriev I.V."/>
            <person name="Martin F."/>
            <person name="Rosso M.N."/>
        </authorList>
    </citation>
    <scope>NUCLEOTIDE SEQUENCE</scope>
    <source>
        <strain evidence="1">CBS 384.51</strain>
    </source>
</reference>
<protein>
    <submittedName>
        <fullName evidence="1">Uncharacterized protein</fullName>
    </submittedName>
</protein>
<evidence type="ECO:0000313" key="1">
    <source>
        <dbReference type="EMBL" id="KAI0095094.1"/>
    </source>
</evidence>
<keyword evidence="2" id="KW-1185">Reference proteome</keyword>
<evidence type="ECO:0000313" key="2">
    <source>
        <dbReference type="Proteomes" id="UP001055072"/>
    </source>
</evidence>
<accession>A0ACB8UMX2</accession>
<dbReference type="Proteomes" id="UP001055072">
    <property type="component" value="Unassembled WGS sequence"/>
</dbReference>
<organism evidence="1 2">
    <name type="scientific">Irpex rosettiformis</name>
    <dbReference type="NCBI Taxonomy" id="378272"/>
    <lineage>
        <taxon>Eukaryota</taxon>
        <taxon>Fungi</taxon>
        <taxon>Dikarya</taxon>
        <taxon>Basidiomycota</taxon>
        <taxon>Agaricomycotina</taxon>
        <taxon>Agaricomycetes</taxon>
        <taxon>Polyporales</taxon>
        <taxon>Irpicaceae</taxon>
        <taxon>Irpex</taxon>
    </lineage>
</organism>
<proteinExistence type="predicted"/>